<keyword evidence="7" id="KW-0460">Magnesium</keyword>
<dbReference type="Pfam" id="PF00293">
    <property type="entry name" value="NUDIX"/>
    <property type="match status" value="1"/>
</dbReference>
<accession>A0A7J5BBE5</accession>
<evidence type="ECO:0000313" key="12">
    <source>
        <dbReference type="Proteomes" id="UP000433493"/>
    </source>
</evidence>
<dbReference type="GO" id="GO:0035529">
    <property type="term" value="F:NADH pyrophosphatase activity"/>
    <property type="evidence" value="ECO:0007669"/>
    <property type="project" value="TreeGrafter"/>
</dbReference>
<keyword evidence="6 11" id="KW-0378">Hydrolase</keyword>
<keyword evidence="8" id="KW-0520">NAD</keyword>
<evidence type="ECO:0000256" key="1">
    <source>
        <dbReference type="ARBA" id="ARBA00001946"/>
    </source>
</evidence>
<dbReference type="InterPro" id="IPR015797">
    <property type="entry name" value="NUDIX_hydrolase-like_dom_sf"/>
</dbReference>
<dbReference type="PANTHER" id="PTHR42904:SF6">
    <property type="entry name" value="NAD-CAPPED RNA HYDROLASE NUDT12"/>
    <property type="match status" value="1"/>
</dbReference>
<dbReference type="PROSITE" id="PS51462">
    <property type="entry name" value="NUDIX"/>
    <property type="match status" value="1"/>
</dbReference>
<comment type="catalytic activity">
    <reaction evidence="9">
        <text>a 5'-end NAD(+)-phospho-ribonucleoside in mRNA + H2O = a 5'-end phospho-adenosine-phospho-ribonucleoside in mRNA + beta-nicotinamide D-ribonucleotide + 2 H(+)</text>
        <dbReference type="Rhea" id="RHEA:60876"/>
        <dbReference type="Rhea" id="RHEA-COMP:15698"/>
        <dbReference type="Rhea" id="RHEA-COMP:15719"/>
        <dbReference type="ChEBI" id="CHEBI:14649"/>
        <dbReference type="ChEBI" id="CHEBI:15377"/>
        <dbReference type="ChEBI" id="CHEBI:15378"/>
        <dbReference type="ChEBI" id="CHEBI:144029"/>
        <dbReference type="ChEBI" id="CHEBI:144051"/>
    </reaction>
    <physiologicalReaction direction="left-to-right" evidence="9">
        <dbReference type="Rhea" id="RHEA:60877"/>
    </physiologicalReaction>
</comment>
<evidence type="ECO:0000259" key="10">
    <source>
        <dbReference type="PROSITE" id="PS51462"/>
    </source>
</evidence>
<evidence type="ECO:0000256" key="6">
    <source>
        <dbReference type="ARBA" id="ARBA00022801"/>
    </source>
</evidence>
<dbReference type="InterPro" id="IPR000086">
    <property type="entry name" value="NUDIX_hydrolase_dom"/>
</dbReference>
<comment type="cofactor">
    <cofactor evidence="2">
        <name>Zn(2+)</name>
        <dbReference type="ChEBI" id="CHEBI:29105"/>
    </cofactor>
</comment>
<dbReference type="RefSeq" id="WP_158051878.1">
    <property type="nucleotide sequence ID" value="NZ_WBKB01000003.1"/>
</dbReference>
<evidence type="ECO:0000256" key="9">
    <source>
        <dbReference type="ARBA" id="ARBA00023679"/>
    </source>
</evidence>
<protein>
    <recommendedName>
        <fullName evidence="4">NAD(+) diphosphatase</fullName>
        <ecNumber evidence="4">3.6.1.22</ecNumber>
    </recommendedName>
</protein>
<dbReference type="PANTHER" id="PTHR42904">
    <property type="entry name" value="NUDIX HYDROLASE, NUDC SUBFAMILY"/>
    <property type="match status" value="1"/>
</dbReference>
<evidence type="ECO:0000256" key="4">
    <source>
        <dbReference type="ARBA" id="ARBA00012381"/>
    </source>
</evidence>
<dbReference type="SUPFAM" id="SSF55811">
    <property type="entry name" value="Nudix"/>
    <property type="match status" value="1"/>
</dbReference>
<organism evidence="11 12">
    <name type="scientific">Gulosibacter chungangensis</name>
    <dbReference type="NCBI Taxonomy" id="979746"/>
    <lineage>
        <taxon>Bacteria</taxon>
        <taxon>Bacillati</taxon>
        <taxon>Actinomycetota</taxon>
        <taxon>Actinomycetes</taxon>
        <taxon>Micrococcales</taxon>
        <taxon>Microbacteriaceae</taxon>
        <taxon>Gulosibacter</taxon>
    </lineage>
</organism>
<comment type="similarity">
    <text evidence="3">Belongs to the Nudix hydrolase family. NudC subfamily.</text>
</comment>
<proteinExistence type="inferred from homology"/>
<comment type="cofactor">
    <cofactor evidence="1">
        <name>Mg(2+)</name>
        <dbReference type="ChEBI" id="CHEBI:18420"/>
    </cofactor>
</comment>
<feature type="domain" description="Nudix hydrolase" evidence="10">
    <location>
        <begin position="174"/>
        <end position="304"/>
    </location>
</feature>
<dbReference type="Proteomes" id="UP000433493">
    <property type="component" value="Unassembled WGS sequence"/>
</dbReference>
<dbReference type="GO" id="GO:0019677">
    <property type="term" value="P:NAD+ catabolic process"/>
    <property type="evidence" value="ECO:0007669"/>
    <property type="project" value="TreeGrafter"/>
</dbReference>
<sequence>MNDFVQRLPFAQTRIDRDDLGRESAGDLLENPATRILLQREDTALVAPRGAGLALDLRVNENLPRVSDPIYLGKLMAERENPGGRIDPAGTPIVAVAVDEFEASELEPAADRWPRLNERGLEFDVTDASLFVEAIGIRNFHRSHQHSPLTGERLTLEHGGWVSRPEQGGQPIFPRVDPAIIIGVVDQHDRILLGANVNWQPRRYSTFAGFVEPGESFEQAATREVFEEAGARIVNHRYLGSQPWPFPASVMVGFLGELAPDQDPETVKPDNNEIVEVRWFTRAEVKAHIDLLPPKLSISRAIIEEWYGGPLDEQ</sequence>
<keyword evidence="12" id="KW-1185">Reference proteome</keyword>
<dbReference type="GO" id="GO:0005829">
    <property type="term" value="C:cytosol"/>
    <property type="evidence" value="ECO:0007669"/>
    <property type="project" value="TreeGrafter"/>
</dbReference>
<dbReference type="InterPro" id="IPR049734">
    <property type="entry name" value="NudC-like_C"/>
</dbReference>
<gene>
    <name evidence="11" type="primary">nudC</name>
    <name evidence="11" type="ORF">F8O05_06125</name>
</gene>
<name>A0A7J5BBE5_9MICO</name>
<keyword evidence="5" id="KW-0479">Metal-binding</keyword>
<dbReference type="EC" id="3.6.1.22" evidence="4"/>
<reference evidence="11 12" key="1">
    <citation type="submission" date="2019-09" db="EMBL/GenBank/DDBJ databases">
        <title>Phylogeny of genus Pseudoclavibacter and closely related genus.</title>
        <authorList>
            <person name="Li Y."/>
        </authorList>
    </citation>
    <scope>NUCLEOTIDE SEQUENCE [LARGE SCALE GENOMIC DNA]</scope>
    <source>
        <strain evidence="11 12">KCTC 13959</strain>
    </source>
</reference>
<dbReference type="EMBL" id="WBKB01000003">
    <property type="protein sequence ID" value="KAB1643463.1"/>
    <property type="molecule type" value="Genomic_DNA"/>
</dbReference>
<dbReference type="InterPro" id="IPR020084">
    <property type="entry name" value="NUDIX_hydrolase_CS"/>
</dbReference>
<dbReference type="GO" id="GO:0006742">
    <property type="term" value="P:NADP+ catabolic process"/>
    <property type="evidence" value="ECO:0007669"/>
    <property type="project" value="TreeGrafter"/>
</dbReference>
<dbReference type="Gene3D" id="3.90.79.20">
    <property type="match status" value="1"/>
</dbReference>
<evidence type="ECO:0000256" key="8">
    <source>
        <dbReference type="ARBA" id="ARBA00023027"/>
    </source>
</evidence>
<evidence type="ECO:0000256" key="3">
    <source>
        <dbReference type="ARBA" id="ARBA00009595"/>
    </source>
</evidence>
<dbReference type="PROSITE" id="PS00893">
    <property type="entry name" value="NUDIX_BOX"/>
    <property type="match status" value="1"/>
</dbReference>
<comment type="caution">
    <text evidence="11">The sequence shown here is derived from an EMBL/GenBank/DDBJ whole genome shotgun (WGS) entry which is preliminary data.</text>
</comment>
<dbReference type="NCBIfam" id="NF001299">
    <property type="entry name" value="PRK00241.1"/>
    <property type="match status" value="1"/>
</dbReference>
<evidence type="ECO:0000256" key="7">
    <source>
        <dbReference type="ARBA" id="ARBA00022842"/>
    </source>
</evidence>
<dbReference type="CDD" id="cd03429">
    <property type="entry name" value="NUDIX_NADH_pyrophosphatase_Nudt13"/>
    <property type="match status" value="1"/>
</dbReference>
<evidence type="ECO:0000313" key="11">
    <source>
        <dbReference type="EMBL" id="KAB1643463.1"/>
    </source>
</evidence>
<dbReference type="Gene3D" id="3.90.79.10">
    <property type="entry name" value="Nucleoside Triphosphate Pyrophosphohydrolase"/>
    <property type="match status" value="1"/>
</dbReference>
<dbReference type="InterPro" id="IPR050241">
    <property type="entry name" value="NAD-cap_RNA_hydrolase_NudC"/>
</dbReference>
<dbReference type="AlphaFoldDB" id="A0A7J5BBE5"/>
<dbReference type="OrthoDB" id="9791656at2"/>
<dbReference type="GO" id="GO:0046872">
    <property type="term" value="F:metal ion binding"/>
    <property type="evidence" value="ECO:0007669"/>
    <property type="project" value="UniProtKB-KW"/>
</dbReference>
<evidence type="ECO:0000256" key="5">
    <source>
        <dbReference type="ARBA" id="ARBA00022723"/>
    </source>
</evidence>
<evidence type="ECO:0000256" key="2">
    <source>
        <dbReference type="ARBA" id="ARBA00001947"/>
    </source>
</evidence>